<dbReference type="Gene3D" id="3.20.20.80">
    <property type="entry name" value="Glycosidases"/>
    <property type="match status" value="1"/>
</dbReference>
<dbReference type="STRING" id="192903.SAMN04488513_102592"/>
<dbReference type="Proteomes" id="UP000184543">
    <property type="component" value="Unassembled WGS sequence"/>
</dbReference>
<dbReference type="Pfam" id="PF13204">
    <property type="entry name" value="Apiosidase"/>
    <property type="match status" value="1"/>
</dbReference>
<reference evidence="4" key="1">
    <citation type="submission" date="2016-11" db="EMBL/GenBank/DDBJ databases">
        <authorList>
            <person name="Varghese N."/>
            <person name="Submissions S."/>
        </authorList>
    </citation>
    <scope>NUCLEOTIDE SEQUENCE [LARGE SCALE GENOMIC DNA]</scope>
    <source>
        <strain evidence="4">DSM 19858</strain>
    </source>
</reference>
<dbReference type="Gene3D" id="2.60.40.10">
    <property type="entry name" value="Immunoglobulins"/>
    <property type="match status" value="1"/>
</dbReference>
<dbReference type="InterPro" id="IPR013783">
    <property type="entry name" value="Ig-like_fold"/>
</dbReference>
<dbReference type="SUPFAM" id="SSF51445">
    <property type="entry name" value="(Trans)glycosidases"/>
    <property type="match status" value="1"/>
</dbReference>
<feature type="domain" description="DUF5060" evidence="2">
    <location>
        <begin position="44"/>
        <end position="123"/>
    </location>
</feature>
<feature type="domain" description="Apiosidase-like catalytic" evidence="1">
    <location>
        <begin position="340"/>
        <end position="522"/>
    </location>
</feature>
<dbReference type="InterPro" id="IPR032260">
    <property type="entry name" value="DUF5060"/>
</dbReference>
<sequence>MPAKTNYHQMRSCRSIFFLCGLVTVLWGCSKNPKQRQYVLEGSLRKWQPITITFDGPQTSERDDRNPFLDYSLVVNFVNGDNSYTVNGYFAADGNAADSSADSGDKWQVKFSPDKEGVWEFTAYLMEGKDIAVTQYSLPKENDKIWNISGSFQIQPVDSLAKGFYKTGRLVYNGSRYLIESETQKAFLKNGVGSPETFLAFHEFDATYDNGGIDTPTLNEGLHEYRAHTDDWDDRGSIWEDDDATWGDGKGKAIMGALNYLAEKGMNSLYFMTMNVHGDGDNVWPWIGPEEQTRYDVSKLAQWEKVFTHMDQLGMAMNVFTQETENDSILNRGKLGRERMLYYRELVARFGHHLGVVWNLGEETNHTPEQLKIYASYIRSIDPYDHPIAVHNHIRVTGKRVEGRPLDPIKETFAPMLGYKDFEIPSLQMFDTTEIHAEVRKWVDLSKKKKKPWVVYLDEIGHWNIGVTTDTAANNNHPMVMRSALWGSLMSGAAGASWYFGGQDVANGDMAAEDFRARDKWWDICNNATQFFRNHLPFWEMQGHDELLSNDKAFCFAKKDEIYVVYLPKGERTDLQISDGAFSIAFYDPVEGGKLYDKQNEGWKITKPNSVELSAFNGQDHKDWVIVIARSK</sequence>
<dbReference type="InterPro" id="IPR025277">
    <property type="entry name" value="Apiosidase-like_cat_dom"/>
</dbReference>
<evidence type="ECO:0000313" key="4">
    <source>
        <dbReference type="Proteomes" id="UP000184543"/>
    </source>
</evidence>
<accession>A0A1M6FXH5</accession>
<proteinExistence type="predicted"/>
<dbReference type="Pfam" id="PF16586">
    <property type="entry name" value="DUF5060"/>
    <property type="match status" value="1"/>
</dbReference>
<gene>
    <name evidence="3" type="ORF">SAMN04488513_102592</name>
</gene>
<dbReference type="EMBL" id="FQYU01000002">
    <property type="protein sequence ID" value="SHJ02413.1"/>
    <property type="molecule type" value="Genomic_DNA"/>
</dbReference>
<evidence type="ECO:0000313" key="3">
    <source>
        <dbReference type="EMBL" id="SHJ02413.1"/>
    </source>
</evidence>
<dbReference type="OrthoDB" id="266054at2"/>
<dbReference type="InterPro" id="IPR017853">
    <property type="entry name" value="GH"/>
</dbReference>
<evidence type="ECO:0000259" key="1">
    <source>
        <dbReference type="Pfam" id="PF13204"/>
    </source>
</evidence>
<name>A0A1M6FXH5_9FLAO</name>
<dbReference type="AlphaFoldDB" id="A0A1M6FXH5"/>
<organism evidence="3 4">
    <name type="scientific">Pseudozobellia thermophila</name>
    <dbReference type="NCBI Taxonomy" id="192903"/>
    <lineage>
        <taxon>Bacteria</taxon>
        <taxon>Pseudomonadati</taxon>
        <taxon>Bacteroidota</taxon>
        <taxon>Flavobacteriia</taxon>
        <taxon>Flavobacteriales</taxon>
        <taxon>Flavobacteriaceae</taxon>
        <taxon>Pseudozobellia</taxon>
    </lineage>
</organism>
<keyword evidence="4" id="KW-1185">Reference proteome</keyword>
<protein>
    <submittedName>
        <fullName evidence="3">Uncharacterized protein</fullName>
    </submittedName>
</protein>
<evidence type="ECO:0000259" key="2">
    <source>
        <dbReference type="Pfam" id="PF16586"/>
    </source>
</evidence>